<evidence type="ECO:0008006" key="4">
    <source>
        <dbReference type="Google" id="ProtNLM"/>
    </source>
</evidence>
<dbReference type="SMART" id="SM00028">
    <property type="entry name" value="TPR"/>
    <property type="match status" value="5"/>
</dbReference>
<sequence>MGNRKKCKKILLIFIVLLFTVGCSNIEKKKVNKEETYYIIKGLNLMQASKYAEALQSFFAAYKYEKENETILKNIGIAYSELGSYDNGEQYLKRALEINAEDAEALYNLAVIYYNRKEYKSSLEILNKISPEYINQKVIVAKVYTYYRLGDYNKSYNELTEIFKTNRYNYNLELVNLNIKLMEKLKNTKQIYSFVYNIYSKHRENENYVVFFVNYLLKIKAYDEAFKTLKEYGIKNEFSSNISYELAKLEYKRKNYNQALKYMNLVKSEDALNHNILKLKADIYKEIGEIEKSKKIYNILENIKGND</sequence>
<organism evidence="2 3">
    <name type="scientific">Haliovirga abyssi</name>
    <dbReference type="NCBI Taxonomy" id="2996794"/>
    <lineage>
        <taxon>Bacteria</taxon>
        <taxon>Fusobacteriati</taxon>
        <taxon>Fusobacteriota</taxon>
        <taxon>Fusobacteriia</taxon>
        <taxon>Fusobacteriales</taxon>
        <taxon>Haliovirgaceae</taxon>
        <taxon>Haliovirga</taxon>
    </lineage>
</organism>
<feature type="repeat" description="TPR" evidence="1">
    <location>
        <begin position="69"/>
        <end position="102"/>
    </location>
</feature>
<dbReference type="RefSeq" id="WP_307905124.1">
    <property type="nucleotide sequence ID" value="NZ_AP027059.1"/>
</dbReference>
<dbReference type="InterPro" id="IPR011990">
    <property type="entry name" value="TPR-like_helical_dom_sf"/>
</dbReference>
<evidence type="ECO:0000313" key="3">
    <source>
        <dbReference type="Proteomes" id="UP001321582"/>
    </source>
</evidence>
<dbReference type="PROSITE" id="PS51257">
    <property type="entry name" value="PROKAR_LIPOPROTEIN"/>
    <property type="match status" value="1"/>
</dbReference>
<dbReference type="Pfam" id="PF14559">
    <property type="entry name" value="TPR_19"/>
    <property type="match status" value="1"/>
</dbReference>
<keyword evidence="3" id="KW-1185">Reference proteome</keyword>
<reference evidence="2 3" key="1">
    <citation type="submission" date="2022-11" db="EMBL/GenBank/DDBJ databases">
        <title>Haliovirga abyssi gen. nov., sp. nov., a mesophilic fermentative bacterium isolated from the Iheya North hydrothermal field and the proposal of Haliovirgaceae fam. nov.</title>
        <authorList>
            <person name="Miyazaki U."/>
            <person name="Tame A."/>
            <person name="Miyazaki J."/>
            <person name="Takai K."/>
            <person name="Sawayama S."/>
            <person name="Kitajima M."/>
            <person name="Okamoto A."/>
            <person name="Nakagawa S."/>
        </authorList>
    </citation>
    <scope>NUCLEOTIDE SEQUENCE [LARGE SCALE GENOMIC DNA]</scope>
    <source>
        <strain evidence="2 3">IC12</strain>
    </source>
</reference>
<dbReference type="EMBL" id="AP027059">
    <property type="protein sequence ID" value="BDU50192.1"/>
    <property type="molecule type" value="Genomic_DNA"/>
</dbReference>
<evidence type="ECO:0000313" key="2">
    <source>
        <dbReference type="EMBL" id="BDU50192.1"/>
    </source>
</evidence>
<proteinExistence type="predicted"/>
<dbReference type="PROSITE" id="PS50005">
    <property type="entry name" value="TPR"/>
    <property type="match status" value="1"/>
</dbReference>
<gene>
    <name evidence="2" type="ORF">HLVA_07610</name>
</gene>
<name>A0AAU9DD11_9FUSO</name>
<dbReference type="InterPro" id="IPR019734">
    <property type="entry name" value="TPR_rpt"/>
</dbReference>
<dbReference type="Proteomes" id="UP001321582">
    <property type="component" value="Chromosome"/>
</dbReference>
<protein>
    <recommendedName>
        <fullName evidence="4">Tetratricopeptide repeat protein</fullName>
    </recommendedName>
</protein>
<keyword evidence="1" id="KW-0802">TPR repeat</keyword>
<evidence type="ECO:0000256" key="1">
    <source>
        <dbReference type="PROSITE-ProRule" id="PRU00339"/>
    </source>
</evidence>
<dbReference type="AlphaFoldDB" id="A0AAU9DD11"/>
<dbReference type="Gene3D" id="1.25.40.10">
    <property type="entry name" value="Tetratricopeptide repeat domain"/>
    <property type="match status" value="2"/>
</dbReference>
<dbReference type="SUPFAM" id="SSF48452">
    <property type="entry name" value="TPR-like"/>
    <property type="match status" value="2"/>
</dbReference>
<dbReference type="KEGG" id="haby:HLVA_07610"/>
<accession>A0AAU9DD11</accession>